<dbReference type="Proteomes" id="UP000224101">
    <property type="component" value="Segment"/>
</dbReference>
<evidence type="ECO:0000313" key="2">
    <source>
        <dbReference type="Proteomes" id="UP000224101"/>
    </source>
</evidence>
<dbReference type="KEGG" id="vg:40085810"/>
<accession>A0A218M2Y7</accession>
<evidence type="ECO:0000313" key="1">
    <source>
        <dbReference type="EMBL" id="ASD50405.1"/>
    </source>
</evidence>
<sequence length="127" mass="14764">MKKIFVTFQKAGIHKYPAAAHDPKLSDVSYLGSPHRHLFKFRVTIQVFHDDREIEFHQFLNYVEGMYHTGTLSLDHRSCEMIADELAFTLRKRYPNRWMQIEVSEDGECGAVIDYEPATAWDGEEGV</sequence>
<keyword evidence="2" id="KW-1185">Reference proteome</keyword>
<proteinExistence type="predicted"/>
<protein>
    <submittedName>
        <fullName evidence="1">Uncharacterized protein</fullName>
    </submittedName>
</protein>
<organism evidence="1 2">
    <name type="scientific">Acidovorax phage ACP17</name>
    <dbReference type="NCBI Taxonomy" id="2010329"/>
    <lineage>
        <taxon>Viruses</taxon>
        <taxon>Duplodnaviria</taxon>
        <taxon>Heunggongvirae</taxon>
        <taxon>Uroviricota</taxon>
        <taxon>Caudoviricetes</taxon>
        <taxon>Busanvirus</taxon>
        <taxon>Busanvirus ACP17</taxon>
    </lineage>
</organism>
<dbReference type="RefSeq" id="YP_009609725.1">
    <property type="nucleotide sequence ID" value="NC_041997.1"/>
</dbReference>
<reference evidence="1 2" key="1">
    <citation type="submission" date="2017-08" db="EMBL/GenBank/DDBJ databases">
        <title>Characterization and complete genome sequence of novel bacteriophage infecting the causal agent of bacterial fruit blotch, Acidovorax citrulli.</title>
        <authorList>
            <person name="Midani A.R."/>
            <person name="Park S.-H."/>
            <person name="Choi T.-J."/>
        </authorList>
    </citation>
    <scope>NUCLEOTIDE SEQUENCE [LARGE SCALE GENOMIC DNA]</scope>
</reference>
<dbReference type="GeneID" id="40085810"/>
<name>A0A218M2Y7_9CAUD</name>
<dbReference type="EMBL" id="KY979132">
    <property type="protein sequence ID" value="ASD50405.1"/>
    <property type="molecule type" value="Genomic_DNA"/>
</dbReference>